<dbReference type="Proteomes" id="UP000070299">
    <property type="component" value="Unassembled WGS sequence"/>
</dbReference>
<accession>A0A148KMI0</accession>
<sequence length="88" mass="10093">MCEFYDKRMGCNEERAESVSQLDKANFCDYFKPAYRTFSQPDKSKTDIAKAKFAELFGDNLPETSTSDQLLSPQELAEKKLRELLGDL</sequence>
<name>A0A148KMI0_9ALTE</name>
<proteinExistence type="predicted"/>
<dbReference type="STRING" id="1799789.AX660_22395"/>
<gene>
    <name evidence="1" type="ORF">AX660_22395</name>
</gene>
<dbReference type="OrthoDB" id="129664at2"/>
<evidence type="ECO:0000313" key="2">
    <source>
        <dbReference type="Proteomes" id="UP000070299"/>
    </source>
</evidence>
<organism evidence="1 2">
    <name type="scientific">Paraglaciecola hydrolytica</name>
    <dbReference type="NCBI Taxonomy" id="1799789"/>
    <lineage>
        <taxon>Bacteria</taxon>
        <taxon>Pseudomonadati</taxon>
        <taxon>Pseudomonadota</taxon>
        <taxon>Gammaproteobacteria</taxon>
        <taxon>Alteromonadales</taxon>
        <taxon>Alteromonadaceae</taxon>
        <taxon>Paraglaciecola</taxon>
    </lineage>
</organism>
<protein>
    <submittedName>
        <fullName evidence="1">Uncharacterized protein</fullName>
    </submittedName>
</protein>
<dbReference type="EMBL" id="LSNE01000011">
    <property type="protein sequence ID" value="KXI27534.1"/>
    <property type="molecule type" value="Genomic_DNA"/>
</dbReference>
<keyword evidence="2" id="KW-1185">Reference proteome</keyword>
<comment type="caution">
    <text evidence="1">The sequence shown here is derived from an EMBL/GenBank/DDBJ whole genome shotgun (WGS) entry which is preliminary data.</text>
</comment>
<evidence type="ECO:0000313" key="1">
    <source>
        <dbReference type="EMBL" id="KXI27534.1"/>
    </source>
</evidence>
<reference evidence="2" key="1">
    <citation type="submission" date="2016-02" db="EMBL/GenBank/DDBJ databases">
        <authorList>
            <person name="Schultz-Johansen M."/>
            <person name="Glaring M.A."/>
            <person name="Bech P.K."/>
            <person name="Stougaard P."/>
        </authorList>
    </citation>
    <scope>NUCLEOTIDE SEQUENCE [LARGE SCALE GENOMIC DNA]</scope>
    <source>
        <strain evidence="2">S66</strain>
    </source>
</reference>
<dbReference type="AlphaFoldDB" id="A0A148KMI0"/>